<name>A0ABS9Y874_9ACTN</name>
<accession>A0ABS9Y874</accession>
<evidence type="ECO:0000313" key="1">
    <source>
        <dbReference type="EMBL" id="MCI3273422.1"/>
    </source>
</evidence>
<keyword evidence="2" id="KW-1185">Reference proteome</keyword>
<dbReference type="PANTHER" id="PTHR35004:SF8">
    <property type="entry name" value="TRANSPOSASE RV3428C-RELATED"/>
    <property type="match status" value="1"/>
</dbReference>
<proteinExistence type="predicted"/>
<sequence>MTDRRLRQITWGEIDPHRAFVKHLLGTVNMSTIHQRLRDERGLTVSVATFRRWVRATMPEQAHRARVTVLREEVEPGSEAQIDYGFLGQWINPRTGKRHRVWAFVTVLPCSRHMFVRPVLSMDQHAWTETHVAAFDFFGGSRTGAPCQPPPPLDPLC</sequence>
<dbReference type="EMBL" id="JALDAY010000006">
    <property type="protein sequence ID" value="MCI3273422.1"/>
    <property type="molecule type" value="Genomic_DNA"/>
</dbReference>
<evidence type="ECO:0000313" key="2">
    <source>
        <dbReference type="Proteomes" id="UP001165269"/>
    </source>
</evidence>
<dbReference type="Proteomes" id="UP001165269">
    <property type="component" value="Unassembled WGS sequence"/>
</dbReference>
<organism evidence="1 2">
    <name type="scientific">Streptomyces cylindrosporus</name>
    <dbReference type="NCBI Taxonomy" id="2927583"/>
    <lineage>
        <taxon>Bacteria</taxon>
        <taxon>Bacillati</taxon>
        <taxon>Actinomycetota</taxon>
        <taxon>Actinomycetes</taxon>
        <taxon>Kitasatosporales</taxon>
        <taxon>Streptomycetaceae</taxon>
        <taxon>Streptomyces</taxon>
    </lineage>
</organism>
<protein>
    <recommendedName>
        <fullName evidence="3">Transposase</fullName>
    </recommendedName>
</protein>
<dbReference type="RefSeq" id="WP_242766678.1">
    <property type="nucleotide sequence ID" value="NZ_JALDAY010000006.1"/>
</dbReference>
<reference evidence="1" key="1">
    <citation type="submission" date="2022-03" db="EMBL/GenBank/DDBJ databases">
        <title>Streptomyces 7R015 and 7R016 isolated from Barleria lupulina in Thailand.</title>
        <authorList>
            <person name="Kanchanasin P."/>
            <person name="Phongsopitanun W."/>
            <person name="Tanasupawat S."/>
        </authorList>
    </citation>
    <scope>NUCLEOTIDE SEQUENCE</scope>
    <source>
        <strain evidence="1">7R015</strain>
    </source>
</reference>
<gene>
    <name evidence="1" type="ORF">MQP27_20170</name>
</gene>
<dbReference type="PANTHER" id="PTHR35004">
    <property type="entry name" value="TRANSPOSASE RV3428C-RELATED"/>
    <property type="match status" value="1"/>
</dbReference>
<evidence type="ECO:0008006" key="3">
    <source>
        <dbReference type="Google" id="ProtNLM"/>
    </source>
</evidence>
<comment type="caution">
    <text evidence="1">The sequence shown here is derived from an EMBL/GenBank/DDBJ whole genome shotgun (WGS) entry which is preliminary data.</text>
</comment>